<keyword evidence="2" id="KW-1185">Reference proteome</keyword>
<dbReference type="EMBL" id="BMAU01021384">
    <property type="protein sequence ID" value="GFY28396.1"/>
    <property type="molecule type" value="Genomic_DNA"/>
</dbReference>
<comment type="caution">
    <text evidence="1">The sequence shown here is derived from an EMBL/GenBank/DDBJ whole genome shotgun (WGS) entry which is preliminary data.</text>
</comment>
<protein>
    <submittedName>
        <fullName evidence="1">Uncharacterized protein</fullName>
    </submittedName>
</protein>
<evidence type="ECO:0000313" key="2">
    <source>
        <dbReference type="Proteomes" id="UP000887159"/>
    </source>
</evidence>
<evidence type="ECO:0000313" key="1">
    <source>
        <dbReference type="EMBL" id="GFY28396.1"/>
    </source>
</evidence>
<accession>A0A8X7BE18</accession>
<dbReference type="AlphaFoldDB" id="A0A8X7BE18"/>
<sequence>MLQLLISRELNAARRLSIVGLDDGMRWRIVVRCNKDATASHLSRELNAARRLSIVGLDDGMRWRIVVRCNKDATASHLSRELNAARRLSIVGLDDGMRWRIVVRCNKDATASHLSRELNAATGIEASRVTVSRSFHERGFVCKNTYCLRPVQFCEWGESVENSAEIIEIKA</sequence>
<organism evidence="1 2">
    <name type="scientific">Trichonephila clavipes</name>
    <name type="common">Golden silk orbweaver</name>
    <name type="synonym">Nephila clavipes</name>
    <dbReference type="NCBI Taxonomy" id="2585209"/>
    <lineage>
        <taxon>Eukaryota</taxon>
        <taxon>Metazoa</taxon>
        <taxon>Ecdysozoa</taxon>
        <taxon>Arthropoda</taxon>
        <taxon>Chelicerata</taxon>
        <taxon>Arachnida</taxon>
        <taxon>Araneae</taxon>
        <taxon>Araneomorphae</taxon>
        <taxon>Entelegynae</taxon>
        <taxon>Araneoidea</taxon>
        <taxon>Nephilidae</taxon>
        <taxon>Trichonephila</taxon>
    </lineage>
</organism>
<dbReference type="Proteomes" id="UP000887159">
    <property type="component" value="Unassembled WGS sequence"/>
</dbReference>
<name>A0A8X7BE18_TRICX</name>
<proteinExistence type="predicted"/>
<reference evidence="1" key="1">
    <citation type="submission" date="2020-08" db="EMBL/GenBank/DDBJ databases">
        <title>Multicomponent nature underlies the extraordinary mechanical properties of spider dragline silk.</title>
        <authorList>
            <person name="Kono N."/>
            <person name="Nakamura H."/>
            <person name="Mori M."/>
            <person name="Yoshida Y."/>
            <person name="Ohtoshi R."/>
            <person name="Malay A.D."/>
            <person name="Moran D.A.P."/>
            <person name="Tomita M."/>
            <person name="Numata K."/>
            <person name="Arakawa K."/>
        </authorList>
    </citation>
    <scope>NUCLEOTIDE SEQUENCE</scope>
</reference>
<gene>
    <name evidence="1" type="ORF">TNCV_1970511</name>
</gene>